<comment type="subcellular location">
    <subcellularLocation>
        <location evidence="1">Membrane</location>
        <topology evidence="1">Multi-pass membrane protein</topology>
    </subcellularLocation>
</comment>
<dbReference type="AlphaFoldDB" id="A0A167P8T9"/>
<evidence type="ECO:0000256" key="6">
    <source>
        <dbReference type="SAM" id="Phobius"/>
    </source>
</evidence>
<sequence>MPILPVLSSGSRVLTGGGGDPSGGWTRLPPILRRMLRFQNMDFELALWQMTYLCIAPRKVYKQVYYHKQTHNTWARNDPAMLLLISAALGLTSAAWSFVYQLGPLGGIRLALVMVFRDFVLTGLIICSFLWFMSNRLLNQTAPGTVQTDPGNVEWAYAFDVHCNGFVPVFLLLYVIQLILVPVITQERWVCLLLGNLLYLVAFTQYFYITYLGYNALPFLIRTEVILTPLIPILIGFVASLLGYNVARRALSLYFGT</sequence>
<dbReference type="PANTHER" id="PTHR12841">
    <property type="entry name" value="PROTEIN UNC-50 HOMOLOG"/>
    <property type="match status" value="1"/>
</dbReference>
<evidence type="ECO:0000256" key="1">
    <source>
        <dbReference type="ARBA" id="ARBA00004141"/>
    </source>
</evidence>
<keyword evidence="4 6" id="KW-1133">Transmembrane helix</keyword>
<gene>
    <name evidence="7" type="ORF">CALVIDRAFT_511985</name>
</gene>
<proteinExistence type="inferred from homology"/>
<keyword evidence="3 6" id="KW-0812">Transmembrane</keyword>
<feature type="transmembrane region" description="Helical" evidence="6">
    <location>
        <begin position="80"/>
        <end position="99"/>
    </location>
</feature>
<dbReference type="STRING" id="1330018.A0A167P8T9"/>
<evidence type="ECO:0000256" key="5">
    <source>
        <dbReference type="ARBA" id="ARBA00023136"/>
    </source>
</evidence>
<dbReference type="GO" id="GO:0000139">
    <property type="term" value="C:Golgi membrane"/>
    <property type="evidence" value="ECO:0007669"/>
    <property type="project" value="TreeGrafter"/>
</dbReference>
<keyword evidence="8" id="KW-1185">Reference proteome</keyword>
<feature type="transmembrane region" description="Helical" evidence="6">
    <location>
        <begin position="191"/>
        <end position="214"/>
    </location>
</feature>
<evidence type="ECO:0000313" key="8">
    <source>
        <dbReference type="Proteomes" id="UP000076738"/>
    </source>
</evidence>
<dbReference type="PANTHER" id="PTHR12841:SF6">
    <property type="entry name" value="PROTEIN UNC-50 HOMOLOG"/>
    <property type="match status" value="1"/>
</dbReference>
<name>A0A167P8T9_CALVF</name>
<protein>
    <submittedName>
        <fullName evidence="7">UNC-50-like protein</fullName>
    </submittedName>
</protein>
<feature type="transmembrane region" description="Helical" evidence="6">
    <location>
        <begin position="111"/>
        <end position="133"/>
    </location>
</feature>
<evidence type="ECO:0000313" key="7">
    <source>
        <dbReference type="EMBL" id="KZO98533.1"/>
    </source>
</evidence>
<feature type="transmembrane region" description="Helical" evidence="6">
    <location>
        <begin position="165"/>
        <end position="184"/>
    </location>
</feature>
<feature type="transmembrane region" description="Helical" evidence="6">
    <location>
        <begin position="226"/>
        <end position="247"/>
    </location>
</feature>
<dbReference type="Proteomes" id="UP000076738">
    <property type="component" value="Unassembled WGS sequence"/>
</dbReference>
<evidence type="ECO:0000256" key="4">
    <source>
        <dbReference type="ARBA" id="ARBA00022989"/>
    </source>
</evidence>
<evidence type="ECO:0000256" key="2">
    <source>
        <dbReference type="ARBA" id="ARBA00006293"/>
    </source>
</evidence>
<accession>A0A167P8T9</accession>
<dbReference type="InterPro" id="IPR007881">
    <property type="entry name" value="UNC-50"/>
</dbReference>
<dbReference type="OrthoDB" id="10027013at2759"/>
<evidence type="ECO:0000256" key="3">
    <source>
        <dbReference type="ARBA" id="ARBA00022692"/>
    </source>
</evidence>
<dbReference type="Pfam" id="PF05216">
    <property type="entry name" value="UNC-50"/>
    <property type="match status" value="1"/>
</dbReference>
<reference evidence="7 8" key="1">
    <citation type="journal article" date="2016" name="Mol. Biol. Evol.">
        <title>Comparative Genomics of Early-Diverging Mushroom-Forming Fungi Provides Insights into the Origins of Lignocellulose Decay Capabilities.</title>
        <authorList>
            <person name="Nagy L.G."/>
            <person name="Riley R."/>
            <person name="Tritt A."/>
            <person name="Adam C."/>
            <person name="Daum C."/>
            <person name="Floudas D."/>
            <person name="Sun H."/>
            <person name="Yadav J.S."/>
            <person name="Pangilinan J."/>
            <person name="Larsson K.H."/>
            <person name="Matsuura K."/>
            <person name="Barry K."/>
            <person name="Labutti K."/>
            <person name="Kuo R."/>
            <person name="Ohm R.A."/>
            <person name="Bhattacharya S.S."/>
            <person name="Shirouzu T."/>
            <person name="Yoshinaga Y."/>
            <person name="Martin F.M."/>
            <person name="Grigoriev I.V."/>
            <person name="Hibbett D.S."/>
        </authorList>
    </citation>
    <scope>NUCLEOTIDE SEQUENCE [LARGE SCALE GENOMIC DNA]</scope>
    <source>
        <strain evidence="7 8">TUFC12733</strain>
    </source>
</reference>
<keyword evidence="5 6" id="KW-0472">Membrane</keyword>
<dbReference type="EMBL" id="KV417275">
    <property type="protein sequence ID" value="KZO98533.1"/>
    <property type="molecule type" value="Genomic_DNA"/>
</dbReference>
<organism evidence="7 8">
    <name type="scientific">Calocera viscosa (strain TUFC12733)</name>
    <dbReference type="NCBI Taxonomy" id="1330018"/>
    <lineage>
        <taxon>Eukaryota</taxon>
        <taxon>Fungi</taxon>
        <taxon>Dikarya</taxon>
        <taxon>Basidiomycota</taxon>
        <taxon>Agaricomycotina</taxon>
        <taxon>Dacrymycetes</taxon>
        <taxon>Dacrymycetales</taxon>
        <taxon>Dacrymycetaceae</taxon>
        <taxon>Calocera</taxon>
    </lineage>
</organism>
<comment type="similarity">
    <text evidence="2">Belongs to the unc-50 family.</text>
</comment>